<evidence type="ECO:0000313" key="5">
    <source>
        <dbReference type="RefSeq" id="XP_015067398.1"/>
    </source>
</evidence>
<dbReference type="Pfam" id="PF03004">
    <property type="entry name" value="Transposase_24"/>
    <property type="match status" value="1"/>
</dbReference>
<dbReference type="RefSeq" id="XP_015067398.1">
    <property type="nucleotide sequence ID" value="XM_015211912.2"/>
</dbReference>
<protein>
    <submittedName>
        <fullName evidence="4 5">Uncharacterized protein LOC107012150</fullName>
    </submittedName>
</protein>
<keyword evidence="3" id="KW-1185">Reference proteome</keyword>
<proteinExistence type="predicted"/>
<dbReference type="InterPro" id="IPR002328">
    <property type="entry name" value="ADH_Zn_CS"/>
</dbReference>
<dbReference type="GeneID" id="107012150"/>
<dbReference type="RefSeq" id="XP_027771657.1">
    <property type="nucleotide sequence ID" value="XM_027915856.1"/>
</dbReference>
<dbReference type="PROSITE" id="PS00059">
    <property type="entry name" value="ADH_ZINC"/>
    <property type="match status" value="1"/>
</dbReference>
<feature type="coiled-coil region" evidence="1">
    <location>
        <begin position="109"/>
        <end position="143"/>
    </location>
</feature>
<evidence type="ECO:0000313" key="4">
    <source>
        <dbReference type="RefSeq" id="XP_015067397.1"/>
    </source>
</evidence>
<dbReference type="PANTHER" id="PTHR31881">
    <property type="match status" value="1"/>
</dbReference>
<evidence type="ECO:0000313" key="7">
    <source>
        <dbReference type="RefSeq" id="XP_027771657.1"/>
    </source>
</evidence>
<dbReference type="RefSeq" id="XP_015067397.1">
    <property type="nucleotide sequence ID" value="XM_015211911.2"/>
</dbReference>
<evidence type="ECO:0000256" key="1">
    <source>
        <dbReference type="SAM" id="Coils"/>
    </source>
</evidence>
<name>A0ABM1V7D8_SOLPN</name>
<organism evidence="3 6">
    <name type="scientific">Solanum pennellii</name>
    <name type="common">Tomato</name>
    <name type="synonym">Lycopersicon pennellii</name>
    <dbReference type="NCBI Taxonomy" id="28526"/>
    <lineage>
        <taxon>Eukaryota</taxon>
        <taxon>Viridiplantae</taxon>
        <taxon>Streptophyta</taxon>
        <taxon>Embryophyta</taxon>
        <taxon>Tracheophyta</taxon>
        <taxon>Spermatophyta</taxon>
        <taxon>Magnoliopsida</taxon>
        <taxon>eudicotyledons</taxon>
        <taxon>Gunneridae</taxon>
        <taxon>Pentapetalae</taxon>
        <taxon>asterids</taxon>
        <taxon>lamiids</taxon>
        <taxon>Solanales</taxon>
        <taxon>Solanaceae</taxon>
        <taxon>Solanoideae</taxon>
        <taxon>Solaneae</taxon>
        <taxon>Solanum</taxon>
        <taxon>Solanum subgen. Lycopersicon</taxon>
    </lineage>
</organism>
<evidence type="ECO:0000313" key="6">
    <source>
        <dbReference type="RefSeq" id="XP_027771656.1"/>
    </source>
</evidence>
<evidence type="ECO:0000313" key="3">
    <source>
        <dbReference type="Proteomes" id="UP000694930"/>
    </source>
</evidence>
<sequence>MNPHTAGKKNFALVRNKLEKEKETVSAKEIFVVTRTRKPGHLYKTSNEKTTSKIAEMETIETQMDTIDQSVDAFSAIMGHEHPGRLILYGVGVTKTALKRKPGNSVHSLKATDDVVQQMQERMQKTEKQMEEQKKTMRQQAITNVIAQLQNAGLIDRNILAALFVPPPRETSTSSQEAYQGDEIEGYESSTEDLT</sequence>
<dbReference type="PANTHER" id="PTHR31881:SF6">
    <property type="entry name" value="OS09G0494600 PROTEIN"/>
    <property type="match status" value="1"/>
</dbReference>
<feature type="compositionally biased region" description="Acidic residues" evidence="2">
    <location>
        <begin position="180"/>
        <end position="195"/>
    </location>
</feature>
<evidence type="ECO:0000256" key="2">
    <source>
        <dbReference type="SAM" id="MobiDB-lite"/>
    </source>
</evidence>
<dbReference type="InterPro" id="IPR004252">
    <property type="entry name" value="Probable_transposase_24"/>
</dbReference>
<gene>
    <name evidence="4 5 6 7" type="primary">LOC107012150</name>
</gene>
<feature type="region of interest" description="Disordered" evidence="2">
    <location>
        <begin position="166"/>
        <end position="195"/>
    </location>
</feature>
<keyword evidence="1" id="KW-0175">Coiled coil</keyword>
<dbReference type="RefSeq" id="XP_027771656.1">
    <property type="nucleotide sequence ID" value="XM_027915855.1"/>
</dbReference>
<dbReference type="Proteomes" id="UP000694930">
    <property type="component" value="Chromosome 3"/>
</dbReference>
<reference evidence="3" key="1">
    <citation type="journal article" date="2014" name="Nat. Genet.">
        <title>The genome of the stress-tolerant wild tomato species Solanum pennellii.</title>
        <authorList>
            <person name="Bolger A."/>
            <person name="Scossa F."/>
            <person name="Bolger M.E."/>
            <person name="Lanz C."/>
            <person name="Maumus F."/>
            <person name="Tohge T."/>
            <person name="Quesneville H."/>
            <person name="Alseekh S."/>
            <person name="Sorensen I."/>
            <person name="Lichtenstein G."/>
            <person name="Fich E.A."/>
            <person name="Conte M."/>
            <person name="Keller H."/>
            <person name="Schneeberger K."/>
            <person name="Schwacke R."/>
            <person name="Ofner I."/>
            <person name="Vrebalov J."/>
            <person name="Xu Y."/>
            <person name="Osorio S."/>
            <person name="Aflitos S.A."/>
            <person name="Schijlen E."/>
            <person name="Jimenez-Gomez J.M."/>
            <person name="Ryngajllo M."/>
            <person name="Kimura S."/>
            <person name="Kumar R."/>
            <person name="Koenig D."/>
            <person name="Headland L.R."/>
            <person name="Maloof J.N."/>
            <person name="Sinha N."/>
            <person name="van Ham R.C."/>
            <person name="Lankhorst R.K."/>
            <person name="Mao L."/>
            <person name="Vogel A."/>
            <person name="Arsova B."/>
            <person name="Panstruga R."/>
            <person name="Fei Z."/>
            <person name="Rose J.K."/>
            <person name="Zamir D."/>
            <person name="Carrari F."/>
            <person name="Giovannoni J.J."/>
            <person name="Weigel D."/>
            <person name="Usadel B."/>
            <person name="Fernie A.R."/>
        </authorList>
    </citation>
    <scope>NUCLEOTIDE SEQUENCE [LARGE SCALE GENOMIC DNA]</scope>
</reference>
<accession>A0ABM1V7D8</accession>
<reference evidence="4 5" key="2">
    <citation type="submission" date="2025-05" db="UniProtKB">
        <authorList>
            <consortium name="RefSeq"/>
        </authorList>
    </citation>
    <scope>IDENTIFICATION</scope>
</reference>